<evidence type="ECO:0000256" key="6">
    <source>
        <dbReference type="ARBA" id="ARBA00023237"/>
    </source>
</evidence>
<gene>
    <name evidence="8" type="ORF">P8936_12260</name>
</gene>
<dbReference type="Gene3D" id="2.60.40.1120">
    <property type="entry name" value="Carboxypeptidase-like, regulatory domain"/>
    <property type="match status" value="1"/>
</dbReference>
<dbReference type="GO" id="GO:0009279">
    <property type="term" value="C:cell outer membrane"/>
    <property type="evidence" value="ECO:0007669"/>
    <property type="project" value="UniProtKB-SubCell"/>
</dbReference>
<dbReference type="PANTHER" id="PTHR30069">
    <property type="entry name" value="TONB-DEPENDENT OUTER MEMBRANE RECEPTOR"/>
    <property type="match status" value="1"/>
</dbReference>
<proteinExistence type="predicted"/>
<dbReference type="PANTHER" id="PTHR30069:SF46">
    <property type="entry name" value="OAR PROTEIN"/>
    <property type="match status" value="1"/>
</dbReference>
<evidence type="ECO:0000256" key="4">
    <source>
        <dbReference type="ARBA" id="ARBA00022692"/>
    </source>
</evidence>
<keyword evidence="3" id="KW-1134">Transmembrane beta strand</keyword>
<accession>A0AAU7D5T9</accession>
<keyword evidence="8" id="KW-0645">Protease</keyword>
<dbReference type="InterPro" id="IPR057601">
    <property type="entry name" value="Oar-like_b-barrel"/>
</dbReference>
<comment type="subcellular location">
    <subcellularLocation>
        <location evidence="1">Cell outer membrane</location>
        <topology evidence="1">Multi-pass membrane protein</topology>
    </subcellularLocation>
</comment>
<dbReference type="GO" id="GO:0044718">
    <property type="term" value="P:siderophore transmembrane transport"/>
    <property type="evidence" value="ECO:0007669"/>
    <property type="project" value="TreeGrafter"/>
</dbReference>
<evidence type="ECO:0000256" key="1">
    <source>
        <dbReference type="ARBA" id="ARBA00004571"/>
    </source>
</evidence>
<evidence type="ECO:0000259" key="7">
    <source>
        <dbReference type="Pfam" id="PF25183"/>
    </source>
</evidence>
<keyword evidence="5" id="KW-0472">Membrane</keyword>
<dbReference type="SUPFAM" id="SSF49452">
    <property type="entry name" value="Starch-binding domain-like"/>
    <property type="match status" value="1"/>
</dbReference>
<organism evidence="8">
    <name type="scientific">Edaphobacter paludis</name>
    <dbReference type="NCBI Taxonomy" id="3035702"/>
    <lineage>
        <taxon>Bacteria</taxon>
        <taxon>Pseudomonadati</taxon>
        <taxon>Acidobacteriota</taxon>
        <taxon>Terriglobia</taxon>
        <taxon>Terriglobales</taxon>
        <taxon>Acidobacteriaceae</taxon>
        <taxon>Edaphobacter</taxon>
    </lineage>
</organism>
<sequence>MFISQIFMGFIHFQKRLEKSASRATPVQAHPLAFAILQARHLALLIMAAAILFTVPSASDAQISTGAINGTVSDSSGAVIPGADVILTNTGTGIKRSTRTTDTGTYSLTEVQPGTYNLSIQKQRFSVANLDGIKIAVSQAVTMNEILKAGSVTQTVDVTATTATINLSTAANGTAITAQQVAALPLNGRNFTQLLTLTPGAVAVNVDQNASNSPNSFLGTRIGTVVFPAINGQGNRSNLFSVDGLIDQGVMGANYAVAPIPDDIEEFKVSSLNDEAMFGGVTGGVINVVTKGGTNDFHGVAWEFLRNSALDARNPFLAQVTALHQNQFGANLGGPVLLPRYNGRTKTFFFIGYEQFHQTLGGENLYSVPTASELAGDLSDQPHQIYNPFSTRPDPNHPGSYIRDPFPNNQIPSGLIDKNMIAYAQLFPQPVSTGVSGFNGLDTTPTTTNQYQGNGRVDEQINQNNSMWFRYSRYNLPIQAAGGYKGLIEPIDDYGWNYGASYLHIFNPTTILQVQFGRTYDNAISGSAFANRPSNIISSTGFASSFACGFAHGNGGCLVPNVSIPGFLAGGESYNADGQSDFYQYSANFTKTVRSQTLKSGFALYPTRFDAVKEYDTLGFNIPQTANPESPGNTGNALASFLLGVPDNATYRNSSEAERGGKIMGAYLGDQWKVTPSLTINAGIRYDITFLPPFGLASDKSDYVGNLDLNNGTYVLQANPGPCTTNVKAPCIPGGLPQPNISVSSNGKIFQNSTDNIQPRVGIAYAVNGNTVVHAGFGVYFDNWANFQQLNQNVAGTWPQVQLVLNTNLNYNIVNVTAENPVPGGGGLPPATPFVNGASYADPNFKNTKSDQWIVGLERQLSSNTTITANYVGNKNSRLWLRETGNTALTPGPGPVAPRTPYPYIQSGHNYDTSLGSGNYNALQVALNRSPSNGFSYLVAYTWSKSIDVGCSDRENCSVQDPYHLNTSRSVSSFDLPQVLSASVVYQLPFGANRHFRLPNAVLNQIVGNWQLNTILTLHSGLPYTLVTAGDIANTGNSGNYERLDVTGDLSLPNRSKAEWFNTAAVAVPHQYTFGDLGRNSLRSDWFRNDDLSLFRSFPIRGEKSVEFRVEAFNFTNTPTLASPGNNISIAHFGQVTQTYSTQREVQFALKIHY</sequence>
<dbReference type="AlphaFoldDB" id="A0AAU7D5T9"/>
<evidence type="ECO:0000256" key="5">
    <source>
        <dbReference type="ARBA" id="ARBA00023136"/>
    </source>
</evidence>
<reference evidence="8" key="1">
    <citation type="submission" date="2023-03" db="EMBL/GenBank/DDBJ databases">
        <title>Edaphobacter sp.</title>
        <authorList>
            <person name="Huber K.J."/>
            <person name="Papendorf J."/>
            <person name="Pilke C."/>
            <person name="Bunk B."/>
            <person name="Sproeer C."/>
            <person name="Pester M."/>
        </authorList>
    </citation>
    <scope>NUCLEOTIDE SEQUENCE</scope>
    <source>
        <strain evidence="8">DSM 109920</strain>
    </source>
</reference>
<dbReference type="InterPro" id="IPR039426">
    <property type="entry name" value="TonB-dep_rcpt-like"/>
</dbReference>
<dbReference type="InterPro" id="IPR013784">
    <property type="entry name" value="Carb-bd-like_fold"/>
</dbReference>
<dbReference type="GO" id="GO:0030246">
    <property type="term" value="F:carbohydrate binding"/>
    <property type="evidence" value="ECO:0007669"/>
    <property type="project" value="InterPro"/>
</dbReference>
<dbReference type="EMBL" id="CP121195">
    <property type="protein sequence ID" value="XBH12463.1"/>
    <property type="molecule type" value="Genomic_DNA"/>
</dbReference>
<protein>
    <submittedName>
        <fullName evidence="8">Carboxypeptidase-like regulatory domain-containing protein</fullName>
    </submittedName>
</protein>
<keyword evidence="6" id="KW-0998">Cell outer membrane</keyword>
<evidence type="ECO:0000313" key="8">
    <source>
        <dbReference type="EMBL" id="XBH12463.1"/>
    </source>
</evidence>
<dbReference type="SUPFAM" id="SSF56935">
    <property type="entry name" value="Porins"/>
    <property type="match status" value="1"/>
</dbReference>
<name>A0AAU7D5T9_9BACT</name>
<keyword evidence="2" id="KW-0813">Transport</keyword>
<dbReference type="Pfam" id="PF13620">
    <property type="entry name" value="CarboxypepD_reg"/>
    <property type="match status" value="1"/>
</dbReference>
<keyword evidence="8" id="KW-0378">Hydrolase</keyword>
<feature type="domain" description="TonB-dependent transporter Oar-like beta-barrel" evidence="7">
    <location>
        <begin position="289"/>
        <end position="1147"/>
    </location>
</feature>
<dbReference type="GO" id="GO:0015344">
    <property type="term" value="F:siderophore uptake transmembrane transporter activity"/>
    <property type="evidence" value="ECO:0007669"/>
    <property type="project" value="TreeGrafter"/>
</dbReference>
<keyword evidence="4" id="KW-0812">Transmembrane</keyword>
<dbReference type="Gene3D" id="2.40.170.20">
    <property type="entry name" value="TonB-dependent receptor, beta-barrel domain"/>
    <property type="match status" value="1"/>
</dbReference>
<keyword evidence="8" id="KW-0121">Carboxypeptidase</keyword>
<evidence type="ECO:0000256" key="3">
    <source>
        <dbReference type="ARBA" id="ARBA00022452"/>
    </source>
</evidence>
<evidence type="ECO:0000256" key="2">
    <source>
        <dbReference type="ARBA" id="ARBA00022448"/>
    </source>
</evidence>
<dbReference type="RefSeq" id="WP_348269484.1">
    <property type="nucleotide sequence ID" value="NZ_CP121195.1"/>
</dbReference>
<dbReference type="Pfam" id="PF25183">
    <property type="entry name" value="OMP_b-brl_4"/>
    <property type="match status" value="1"/>
</dbReference>
<dbReference type="GO" id="GO:0004180">
    <property type="term" value="F:carboxypeptidase activity"/>
    <property type="evidence" value="ECO:0007669"/>
    <property type="project" value="UniProtKB-KW"/>
</dbReference>
<dbReference type="InterPro" id="IPR036942">
    <property type="entry name" value="Beta-barrel_TonB_sf"/>
</dbReference>